<dbReference type="Pfam" id="PF04248">
    <property type="entry name" value="NTP_transf_9"/>
    <property type="match status" value="1"/>
</dbReference>
<dbReference type="STRING" id="1280847.SAMN04488036_101199"/>
<dbReference type="Gene3D" id="2.170.150.40">
    <property type="entry name" value="Domain of unknown function (DUF427)"/>
    <property type="match status" value="1"/>
</dbReference>
<protein>
    <submittedName>
        <fullName evidence="2">Uncharacterized conserved protein, DUF427 family</fullName>
    </submittedName>
</protein>
<dbReference type="InterPro" id="IPR038694">
    <property type="entry name" value="DUF427_sf"/>
</dbReference>
<evidence type="ECO:0000313" key="3">
    <source>
        <dbReference type="Proteomes" id="UP000198851"/>
    </source>
</evidence>
<reference evidence="3" key="1">
    <citation type="submission" date="2016-10" db="EMBL/GenBank/DDBJ databases">
        <authorList>
            <person name="Varghese N."/>
            <person name="Submissions S."/>
        </authorList>
    </citation>
    <scope>NUCLEOTIDE SEQUENCE [LARGE SCALE GENOMIC DNA]</scope>
    <source>
        <strain evidence="3">DSM 28453</strain>
    </source>
</reference>
<dbReference type="EMBL" id="FOSZ01000001">
    <property type="protein sequence ID" value="SFK52166.1"/>
    <property type="molecule type" value="Genomic_DNA"/>
</dbReference>
<dbReference type="AlphaFoldDB" id="A0A1I4A8P2"/>
<feature type="domain" description="DUF427" evidence="1">
    <location>
        <begin position="14"/>
        <end position="104"/>
    </location>
</feature>
<dbReference type="OrthoDB" id="9815163at2"/>
<dbReference type="Proteomes" id="UP000198851">
    <property type="component" value="Unassembled WGS sequence"/>
</dbReference>
<dbReference type="InterPro" id="IPR007361">
    <property type="entry name" value="DUF427"/>
</dbReference>
<keyword evidence="3" id="KW-1185">Reference proteome</keyword>
<evidence type="ECO:0000259" key="1">
    <source>
        <dbReference type="Pfam" id="PF04248"/>
    </source>
</evidence>
<dbReference type="PANTHER" id="PTHR34310">
    <property type="entry name" value="DUF427 DOMAIN PROTEIN (AFU_ORTHOLOGUE AFUA_3G02220)"/>
    <property type="match status" value="1"/>
</dbReference>
<accession>A0A1I4A8P2</accession>
<proteinExistence type="predicted"/>
<gene>
    <name evidence="2" type="ORF">SAMN04488036_101199</name>
</gene>
<dbReference type="RefSeq" id="WP_093319168.1">
    <property type="nucleotide sequence ID" value="NZ_FOSZ01000001.1"/>
</dbReference>
<evidence type="ECO:0000313" key="2">
    <source>
        <dbReference type="EMBL" id="SFK52166.1"/>
    </source>
</evidence>
<dbReference type="PANTHER" id="PTHR34310:SF9">
    <property type="entry name" value="BLR5716 PROTEIN"/>
    <property type="match status" value="1"/>
</dbReference>
<name>A0A1I4A8P2_9RHOB</name>
<organism evidence="2 3">
    <name type="scientific">Shimia haliotis</name>
    <dbReference type="NCBI Taxonomy" id="1280847"/>
    <lineage>
        <taxon>Bacteria</taxon>
        <taxon>Pseudomonadati</taxon>
        <taxon>Pseudomonadota</taxon>
        <taxon>Alphaproteobacteria</taxon>
        <taxon>Rhodobacterales</taxon>
        <taxon>Roseobacteraceae</taxon>
    </lineage>
</organism>
<sequence length="113" mass="12515">MTKITIRKAPGNWTVRAGGAVIGESSNALELSEGDLEPVIYFPRSDIAMAFLDTSEHTSHCPYKGDASYFSIVTKSQTIQNSGWSYETPIEDVSRIKDHIAFYTNDLVAVERV</sequence>